<gene>
    <name evidence="2" type="ORF">HD594_002978</name>
</gene>
<dbReference type="SUPFAM" id="SSF52833">
    <property type="entry name" value="Thioredoxin-like"/>
    <property type="match status" value="1"/>
</dbReference>
<evidence type="ECO:0000259" key="1">
    <source>
        <dbReference type="Pfam" id="PF00462"/>
    </source>
</evidence>
<dbReference type="Gene3D" id="3.40.30.10">
    <property type="entry name" value="Glutaredoxin"/>
    <property type="match status" value="1"/>
</dbReference>
<dbReference type="AlphaFoldDB" id="A0A7X0FT27"/>
<name>A0A7X0FT27_9MICO</name>
<evidence type="ECO:0000313" key="3">
    <source>
        <dbReference type="Proteomes" id="UP000537775"/>
    </source>
</evidence>
<feature type="domain" description="Glutaredoxin" evidence="1">
    <location>
        <begin position="18"/>
        <end position="73"/>
    </location>
</feature>
<organism evidence="2 3">
    <name type="scientific">Microbacterium thalassium</name>
    <dbReference type="NCBI Taxonomy" id="362649"/>
    <lineage>
        <taxon>Bacteria</taxon>
        <taxon>Bacillati</taxon>
        <taxon>Actinomycetota</taxon>
        <taxon>Actinomycetes</taxon>
        <taxon>Micrococcales</taxon>
        <taxon>Microbacteriaceae</taxon>
        <taxon>Microbacterium</taxon>
    </lineage>
</organism>
<proteinExistence type="predicted"/>
<dbReference type="InterPro" id="IPR036249">
    <property type="entry name" value="Thioredoxin-like_sf"/>
</dbReference>
<sequence>MTAPTAPQSPEAQGHIDVYGKLECPDTNRTRALLDKHGVAYTFHDVEAEPENHEAAVRLSGRMQVPVVSFADGSVVVEPTDEWMSERLGLGDVAA</sequence>
<reference evidence="2 3" key="1">
    <citation type="submission" date="2020-08" db="EMBL/GenBank/DDBJ databases">
        <title>Sequencing the genomes of 1000 actinobacteria strains.</title>
        <authorList>
            <person name="Klenk H.-P."/>
        </authorList>
    </citation>
    <scope>NUCLEOTIDE SEQUENCE [LARGE SCALE GENOMIC DNA]</scope>
    <source>
        <strain evidence="2 3">DSM 12511</strain>
    </source>
</reference>
<dbReference type="PROSITE" id="PS51354">
    <property type="entry name" value="GLUTAREDOXIN_2"/>
    <property type="match status" value="1"/>
</dbReference>
<dbReference type="CDD" id="cd02976">
    <property type="entry name" value="NrdH"/>
    <property type="match status" value="1"/>
</dbReference>
<protein>
    <submittedName>
        <fullName evidence="2">Glutaredoxin</fullName>
    </submittedName>
</protein>
<comment type="caution">
    <text evidence="2">The sequence shown here is derived from an EMBL/GenBank/DDBJ whole genome shotgun (WGS) entry which is preliminary data.</text>
</comment>
<dbReference type="RefSeq" id="WP_184751709.1">
    <property type="nucleotide sequence ID" value="NZ_BAAAJR010000001.1"/>
</dbReference>
<dbReference type="Pfam" id="PF00462">
    <property type="entry name" value="Glutaredoxin"/>
    <property type="match status" value="1"/>
</dbReference>
<keyword evidence="3" id="KW-1185">Reference proteome</keyword>
<evidence type="ECO:0000313" key="2">
    <source>
        <dbReference type="EMBL" id="MBB6392665.1"/>
    </source>
</evidence>
<dbReference type="EMBL" id="JACHML010000001">
    <property type="protein sequence ID" value="MBB6392665.1"/>
    <property type="molecule type" value="Genomic_DNA"/>
</dbReference>
<dbReference type="Proteomes" id="UP000537775">
    <property type="component" value="Unassembled WGS sequence"/>
</dbReference>
<dbReference type="InterPro" id="IPR002109">
    <property type="entry name" value="Glutaredoxin"/>
</dbReference>
<accession>A0A7X0FT27</accession>